<dbReference type="AlphaFoldDB" id="A0A917W924"/>
<comment type="caution">
    <text evidence="2">The sequence shown here is derived from an EMBL/GenBank/DDBJ whole genome shotgun (WGS) entry which is preliminary data.</text>
</comment>
<organism evidence="2 3">
    <name type="scientific">Microlunatus endophyticus</name>
    <dbReference type="NCBI Taxonomy" id="1716077"/>
    <lineage>
        <taxon>Bacteria</taxon>
        <taxon>Bacillati</taxon>
        <taxon>Actinomycetota</taxon>
        <taxon>Actinomycetes</taxon>
        <taxon>Propionibacteriales</taxon>
        <taxon>Propionibacteriaceae</taxon>
        <taxon>Microlunatus</taxon>
    </lineage>
</organism>
<keyword evidence="3" id="KW-1185">Reference proteome</keyword>
<proteinExistence type="predicted"/>
<evidence type="ECO:0000313" key="3">
    <source>
        <dbReference type="Proteomes" id="UP000613840"/>
    </source>
</evidence>
<accession>A0A917W924</accession>
<reference evidence="2" key="2">
    <citation type="submission" date="2020-09" db="EMBL/GenBank/DDBJ databases">
        <authorList>
            <person name="Sun Q."/>
            <person name="Zhou Y."/>
        </authorList>
    </citation>
    <scope>NUCLEOTIDE SEQUENCE</scope>
    <source>
        <strain evidence="2">CGMCC 4.7306</strain>
    </source>
</reference>
<dbReference type="RefSeq" id="WP_188897984.1">
    <property type="nucleotide sequence ID" value="NZ_BMMZ01000016.1"/>
</dbReference>
<evidence type="ECO:0008006" key="4">
    <source>
        <dbReference type="Google" id="ProtNLM"/>
    </source>
</evidence>
<gene>
    <name evidence="2" type="ORF">GCM10011575_44510</name>
</gene>
<dbReference type="Proteomes" id="UP000613840">
    <property type="component" value="Unassembled WGS sequence"/>
</dbReference>
<keyword evidence="1" id="KW-0472">Membrane</keyword>
<dbReference type="NCBIfam" id="NF041390">
    <property type="entry name" value="TadE_Rv3655c"/>
    <property type="match status" value="1"/>
</dbReference>
<evidence type="ECO:0000313" key="2">
    <source>
        <dbReference type="EMBL" id="GGL81305.1"/>
    </source>
</evidence>
<dbReference type="InterPro" id="IPR049790">
    <property type="entry name" value="Rv3655c/TadE"/>
</dbReference>
<keyword evidence="1" id="KW-0812">Transmembrane</keyword>
<sequence>MVTVELVFGFLIVSIMMAVFGWGILLFGVQIGCIDTARDVARQAARGDDDAVHTAESEAPHGVRVIVTTKGDQIGVEVTARSKPFNFVPAITLTADATALREPGEQG</sequence>
<evidence type="ECO:0000256" key="1">
    <source>
        <dbReference type="SAM" id="Phobius"/>
    </source>
</evidence>
<name>A0A917W924_9ACTN</name>
<keyword evidence="1" id="KW-1133">Transmembrane helix</keyword>
<reference evidence="2" key="1">
    <citation type="journal article" date="2014" name="Int. J. Syst. Evol. Microbiol.">
        <title>Complete genome sequence of Corynebacterium casei LMG S-19264T (=DSM 44701T), isolated from a smear-ripened cheese.</title>
        <authorList>
            <consortium name="US DOE Joint Genome Institute (JGI-PGF)"/>
            <person name="Walter F."/>
            <person name="Albersmeier A."/>
            <person name="Kalinowski J."/>
            <person name="Ruckert C."/>
        </authorList>
    </citation>
    <scope>NUCLEOTIDE SEQUENCE</scope>
    <source>
        <strain evidence="2">CGMCC 4.7306</strain>
    </source>
</reference>
<dbReference type="EMBL" id="BMMZ01000016">
    <property type="protein sequence ID" value="GGL81305.1"/>
    <property type="molecule type" value="Genomic_DNA"/>
</dbReference>
<feature type="transmembrane region" description="Helical" evidence="1">
    <location>
        <begin position="6"/>
        <end position="29"/>
    </location>
</feature>
<protein>
    <recommendedName>
        <fullName evidence="4">TadE-like protein</fullName>
    </recommendedName>
</protein>